<feature type="domain" description="3-keto-alpha-glucoside-1,2-lyase/3-keto-2-hydroxy-glucal hydratase" evidence="2">
    <location>
        <begin position="149"/>
        <end position="317"/>
    </location>
</feature>
<dbReference type="STRING" id="234267.Acid_3244"/>
<gene>
    <name evidence="3" type="ordered locus">Acid_3244</name>
</gene>
<dbReference type="Gene3D" id="2.60.120.560">
    <property type="entry name" value="Exo-inulinase, domain 1"/>
    <property type="match status" value="1"/>
</dbReference>
<keyword evidence="1" id="KW-0732">Signal</keyword>
<dbReference type="Pfam" id="PF06439">
    <property type="entry name" value="3keto-disac_hyd"/>
    <property type="match status" value="1"/>
</dbReference>
<organism evidence="3">
    <name type="scientific">Solibacter usitatus (strain Ellin6076)</name>
    <dbReference type="NCBI Taxonomy" id="234267"/>
    <lineage>
        <taxon>Bacteria</taxon>
        <taxon>Pseudomonadati</taxon>
        <taxon>Acidobacteriota</taxon>
        <taxon>Terriglobia</taxon>
        <taxon>Bryobacterales</taxon>
        <taxon>Solibacteraceae</taxon>
        <taxon>Candidatus Solibacter</taxon>
    </lineage>
</organism>
<proteinExistence type="predicted"/>
<evidence type="ECO:0000259" key="2">
    <source>
        <dbReference type="Pfam" id="PF06439"/>
    </source>
</evidence>
<dbReference type="eggNOG" id="COG2133">
    <property type="taxonomic scope" value="Bacteria"/>
</dbReference>
<dbReference type="InterPro" id="IPR010496">
    <property type="entry name" value="AL/BT2_dom"/>
</dbReference>
<dbReference type="GO" id="GO:0016787">
    <property type="term" value="F:hydrolase activity"/>
    <property type="evidence" value="ECO:0007669"/>
    <property type="project" value="InterPro"/>
</dbReference>
<feature type="chain" id="PRO_5004163599" description="3-keto-alpha-glucoside-1,2-lyase/3-keto-2-hydroxy-glucal hydratase domain-containing protein" evidence="1">
    <location>
        <begin position="30"/>
        <end position="322"/>
    </location>
</feature>
<dbReference type="HOGENOM" id="CLU_862589_0_0_0"/>
<dbReference type="InParanoid" id="Q021Z2"/>
<feature type="signal peptide" evidence="1">
    <location>
        <begin position="1"/>
        <end position="29"/>
    </location>
</feature>
<name>Q021Z2_SOLUE</name>
<reference evidence="3" key="1">
    <citation type="submission" date="2006-10" db="EMBL/GenBank/DDBJ databases">
        <title>Complete sequence of Solibacter usitatus Ellin6076.</title>
        <authorList>
            <consortium name="US DOE Joint Genome Institute"/>
            <person name="Copeland A."/>
            <person name="Lucas S."/>
            <person name="Lapidus A."/>
            <person name="Barry K."/>
            <person name="Detter J.C."/>
            <person name="Glavina del Rio T."/>
            <person name="Hammon N."/>
            <person name="Israni S."/>
            <person name="Dalin E."/>
            <person name="Tice H."/>
            <person name="Pitluck S."/>
            <person name="Thompson L.S."/>
            <person name="Brettin T."/>
            <person name="Bruce D."/>
            <person name="Han C."/>
            <person name="Tapia R."/>
            <person name="Gilna P."/>
            <person name="Schmutz J."/>
            <person name="Larimer F."/>
            <person name="Land M."/>
            <person name="Hauser L."/>
            <person name="Kyrpides N."/>
            <person name="Mikhailova N."/>
            <person name="Janssen P.H."/>
            <person name="Kuske C.R."/>
            <person name="Richardson P."/>
        </authorList>
    </citation>
    <scope>NUCLEOTIDE SEQUENCE</scope>
    <source>
        <strain evidence="3">Ellin6076</strain>
    </source>
</reference>
<dbReference type="EMBL" id="CP000473">
    <property type="protein sequence ID" value="ABJ84221.1"/>
    <property type="molecule type" value="Genomic_DNA"/>
</dbReference>
<evidence type="ECO:0000313" key="3">
    <source>
        <dbReference type="EMBL" id="ABJ84221.1"/>
    </source>
</evidence>
<dbReference type="KEGG" id="sus:Acid_3244"/>
<protein>
    <recommendedName>
        <fullName evidence="2">3-keto-alpha-glucoside-1,2-lyase/3-keto-2-hydroxy-glucal hydratase domain-containing protein</fullName>
    </recommendedName>
</protein>
<dbReference type="AlphaFoldDB" id="Q021Z2"/>
<sequence precursor="true">MPSPQSRQGDKLSAMRLAGLLLLAVAASAADQDFNGRWDITTTGQARPRAMWLELSGMGTPNPAGKFVSAYNGDMNKVDAIAVENGELHFGFNLPSRGGKSSPSPLYRARLVNGGLEGSIDGAPPVKFTGVRAPVIADKDDGSWKEGKPIELFNGKDLSGWKPLNPGAEMKWTVVDGVLRNAPPTTDLISEQKFWNFMLHVDFRIVEHSNSGIGLRGRYEIQILEDFGKPPNSHGAAALYSRVPPSVNASKPAGEWQSYDIRLVGRTLTVVHNGTKVLDRVEVEGLTAIANNADEAEPGPFIVQGDHSYVEIRKFTVTPLTK</sequence>
<accession>Q021Z2</accession>
<evidence type="ECO:0000256" key="1">
    <source>
        <dbReference type="SAM" id="SignalP"/>
    </source>
</evidence>